<dbReference type="EMBL" id="VFPV01000002">
    <property type="protein sequence ID" value="TQN04058.1"/>
    <property type="molecule type" value="Genomic_DNA"/>
</dbReference>
<dbReference type="AlphaFoldDB" id="A0A543L9X2"/>
<reference evidence="1 2" key="1">
    <citation type="submission" date="2019-06" db="EMBL/GenBank/DDBJ databases">
        <title>Genomic Encyclopedia of Archaeal and Bacterial Type Strains, Phase II (KMG-II): from individual species to whole genera.</title>
        <authorList>
            <person name="Goeker M."/>
        </authorList>
    </citation>
    <scope>NUCLEOTIDE SEQUENCE [LARGE SCALE GENOMIC DNA]</scope>
    <source>
        <strain evidence="1 2">DSM 7270</strain>
    </source>
</reference>
<comment type="caution">
    <text evidence="1">The sequence shown here is derived from an EMBL/GenBank/DDBJ whole genome shotgun (WGS) entry which is preliminary data.</text>
</comment>
<evidence type="ECO:0000313" key="1">
    <source>
        <dbReference type="EMBL" id="TQN04058.1"/>
    </source>
</evidence>
<dbReference type="Proteomes" id="UP000316993">
    <property type="component" value="Unassembled WGS sequence"/>
</dbReference>
<organism evidence="1 2">
    <name type="scientific">Acidovorax temperans</name>
    <dbReference type="NCBI Taxonomy" id="80878"/>
    <lineage>
        <taxon>Bacteria</taxon>
        <taxon>Pseudomonadati</taxon>
        <taxon>Pseudomonadota</taxon>
        <taxon>Betaproteobacteria</taxon>
        <taxon>Burkholderiales</taxon>
        <taxon>Comamonadaceae</taxon>
        <taxon>Acidovorax</taxon>
    </lineage>
</organism>
<protein>
    <submittedName>
        <fullName evidence="1">Uncharacterized protein</fullName>
    </submittedName>
</protein>
<accession>A0A543L9X2</accession>
<name>A0A543L9X2_9BURK</name>
<dbReference type="RefSeq" id="WP_142083774.1">
    <property type="nucleotide sequence ID" value="NZ_VFPV01000002.1"/>
</dbReference>
<proteinExistence type="predicted"/>
<sequence>MQSLEKRIAELEKGVSMDEGPTTIVIQPLRRGNLDEEVQELHDQNGSQRWTRQPGETEQELIDRASREVTRNRPGCALLMAGK</sequence>
<evidence type="ECO:0000313" key="2">
    <source>
        <dbReference type="Proteomes" id="UP000316993"/>
    </source>
</evidence>
<gene>
    <name evidence="1" type="ORF">BDD18_2766</name>
</gene>